<keyword evidence="2" id="KW-0695">RNA-directed DNA polymerase</keyword>
<dbReference type="EMBL" id="BQNB010012062">
    <property type="protein sequence ID" value="GJS98690.1"/>
    <property type="molecule type" value="Genomic_DNA"/>
</dbReference>
<reference evidence="2" key="1">
    <citation type="journal article" date="2022" name="Int. J. Mol. Sci.">
        <title>Draft Genome of Tanacetum Coccineum: Genomic Comparison of Closely Related Tanacetum-Family Plants.</title>
        <authorList>
            <person name="Yamashiro T."/>
            <person name="Shiraishi A."/>
            <person name="Nakayama K."/>
            <person name="Satake H."/>
        </authorList>
    </citation>
    <scope>NUCLEOTIDE SEQUENCE</scope>
</reference>
<sequence length="259" mass="29351">MYSFEDISSASRIAMAIEVKNKNGGLNIEEDVKEHIVERDNKKKVTVTTNNLNNFCEKCQISGHVKEKCWKAHPIPNLIVSKKKKWIKNDRGRRTVSTTISNDVVDLGQVEVIQVKQEVIEAIVDTGSEKNLISSSLVERLGLETTPHPRPYSLGWIKKDVDTQVNRQYCWVSTSLSMVSVKYSASVRRFVVDFLHVPLNEYSSRPNDMKQYRSSIIWCGWLLLLPCFSSTVLHLLLFIGSYITVPEYAQDTDIGLGGS</sequence>
<dbReference type="Pfam" id="PF13650">
    <property type="entry name" value="Asp_protease_2"/>
    <property type="match status" value="1"/>
</dbReference>
<evidence type="ECO:0000313" key="3">
    <source>
        <dbReference type="Proteomes" id="UP001151760"/>
    </source>
</evidence>
<dbReference type="InterPro" id="IPR021109">
    <property type="entry name" value="Peptidase_aspartic_dom_sf"/>
</dbReference>
<keyword evidence="2" id="KW-0808">Transferase</keyword>
<organism evidence="2 3">
    <name type="scientific">Tanacetum coccineum</name>
    <dbReference type="NCBI Taxonomy" id="301880"/>
    <lineage>
        <taxon>Eukaryota</taxon>
        <taxon>Viridiplantae</taxon>
        <taxon>Streptophyta</taxon>
        <taxon>Embryophyta</taxon>
        <taxon>Tracheophyta</taxon>
        <taxon>Spermatophyta</taxon>
        <taxon>Magnoliopsida</taxon>
        <taxon>eudicotyledons</taxon>
        <taxon>Gunneridae</taxon>
        <taxon>Pentapetalae</taxon>
        <taxon>asterids</taxon>
        <taxon>campanulids</taxon>
        <taxon>Asterales</taxon>
        <taxon>Asteraceae</taxon>
        <taxon>Asteroideae</taxon>
        <taxon>Anthemideae</taxon>
        <taxon>Anthemidinae</taxon>
        <taxon>Tanacetum</taxon>
    </lineage>
</organism>
<gene>
    <name evidence="2" type="ORF">Tco_0819860</name>
</gene>
<evidence type="ECO:0000313" key="2">
    <source>
        <dbReference type="EMBL" id="GJS98690.1"/>
    </source>
</evidence>
<protein>
    <submittedName>
        <fullName evidence="2">RNA-directed DNA polymerase, eukaryota, reverse transcriptase zinc-binding domain protein</fullName>
    </submittedName>
</protein>
<dbReference type="GO" id="GO:0003964">
    <property type="term" value="F:RNA-directed DNA polymerase activity"/>
    <property type="evidence" value="ECO:0007669"/>
    <property type="project" value="UniProtKB-KW"/>
</dbReference>
<dbReference type="Proteomes" id="UP001151760">
    <property type="component" value="Unassembled WGS sequence"/>
</dbReference>
<dbReference type="CDD" id="cd00303">
    <property type="entry name" value="retropepsin_like"/>
    <property type="match status" value="1"/>
</dbReference>
<evidence type="ECO:0000256" key="1">
    <source>
        <dbReference type="SAM" id="Phobius"/>
    </source>
</evidence>
<keyword evidence="1" id="KW-1133">Transmembrane helix</keyword>
<accession>A0ABQ5A8P0</accession>
<reference evidence="2" key="2">
    <citation type="submission" date="2022-01" db="EMBL/GenBank/DDBJ databases">
        <authorList>
            <person name="Yamashiro T."/>
            <person name="Shiraishi A."/>
            <person name="Satake H."/>
            <person name="Nakayama K."/>
        </authorList>
    </citation>
    <scope>NUCLEOTIDE SEQUENCE</scope>
</reference>
<keyword evidence="1" id="KW-0472">Membrane</keyword>
<keyword evidence="1" id="KW-0812">Transmembrane</keyword>
<feature type="transmembrane region" description="Helical" evidence="1">
    <location>
        <begin position="215"/>
        <end position="243"/>
    </location>
</feature>
<dbReference type="Gene3D" id="2.40.70.10">
    <property type="entry name" value="Acid Proteases"/>
    <property type="match status" value="1"/>
</dbReference>
<keyword evidence="3" id="KW-1185">Reference proteome</keyword>
<name>A0ABQ5A8P0_9ASTR</name>
<comment type="caution">
    <text evidence="2">The sequence shown here is derived from an EMBL/GenBank/DDBJ whole genome shotgun (WGS) entry which is preliminary data.</text>
</comment>
<proteinExistence type="predicted"/>
<keyword evidence="2" id="KW-0548">Nucleotidyltransferase</keyword>